<keyword evidence="5" id="KW-0687">Ribonucleoprotein</keyword>
<dbReference type="GO" id="GO:0003735">
    <property type="term" value="F:structural constituent of ribosome"/>
    <property type="evidence" value="ECO:0007669"/>
    <property type="project" value="TreeGrafter"/>
</dbReference>
<evidence type="ECO:0000256" key="4">
    <source>
        <dbReference type="ARBA" id="ARBA00023128"/>
    </source>
</evidence>
<name>A0A8D2LA37_VARKO</name>
<dbReference type="PANTHER" id="PTHR28595">
    <property type="entry name" value="39S RIBOSOMAL PROTEIN L54, MITOCHONDRIAL"/>
    <property type="match status" value="1"/>
</dbReference>
<reference evidence="8" key="2">
    <citation type="submission" date="2025-09" db="UniProtKB">
        <authorList>
            <consortium name="Ensembl"/>
        </authorList>
    </citation>
    <scope>IDENTIFICATION</scope>
</reference>
<dbReference type="Proteomes" id="UP000694545">
    <property type="component" value="Unplaced"/>
</dbReference>
<sequence length="144" mass="15756">MRGAPGPASGAQRSAAGGMAWRALRLLPRGVAALPGPSPAGRSYAKKAVMKMKGKGTPAEAPKGPDVCKDPVLLTTHAMGVNIYKEGPEVALKPDSEYPEWLFQMYIGPPKKLNELDPETHKYWRTLRKINLKQRNRVGKIWAL</sequence>
<evidence type="ECO:0000256" key="1">
    <source>
        <dbReference type="ARBA" id="ARBA00004173"/>
    </source>
</evidence>
<protein>
    <recommendedName>
        <fullName evidence="7">Large ribosomal subunit protein mL54</fullName>
    </recommendedName>
</protein>
<comment type="similarity">
    <text evidence="6">Belongs to the mitochondrion-specific ribosomal protein mL54 family.</text>
</comment>
<keyword evidence="2" id="KW-0809">Transit peptide</keyword>
<evidence type="ECO:0000256" key="3">
    <source>
        <dbReference type="ARBA" id="ARBA00022980"/>
    </source>
</evidence>
<keyword evidence="3" id="KW-0689">Ribosomal protein</keyword>
<accession>A0A8D2LA37</accession>
<evidence type="ECO:0000256" key="2">
    <source>
        <dbReference type="ARBA" id="ARBA00022946"/>
    </source>
</evidence>
<dbReference type="GO" id="GO:0005762">
    <property type="term" value="C:mitochondrial large ribosomal subunit"/>
    <property type="evidence" value="ECO:0007669"/>
    <property type="project" value="TreeGrafter"/>
</dbReference>
<comment type="subcellular location">
    <subcellularLocation>
        <location evidence="1">Mitochondrion</location>
    </subcellularLocation>
</comment>
<dbReference type="AlphaFoldDB" id="A0A8D2LA37"/>
<evidence type="ECO:0000256" key="6">
    <source>
        <dbReference type="ARBA" id="ARBA00033752"/>
    </source>
</evidence>
<keyword evidence="4" id="KW-0496">Mitochondrion</keyword>
<evidence type="ECO:0000256" key="5">
    <source>
        <dbReference type="ARBA" id="ARBA00023274"/>
    </source>
</evidence>
<dbReference type="Pfam" id="PF08561">
    <property type="entry name" value="Ribosomal_L37"/>
    <property type="match status" value="1"/>
</dbReference>
<proteinExistence type="inferred from homology"/>
<dbReference type="InterPro" id="IPR013870">
    <property type="entry name" value="Ribosomal_mL54"/>
</dbReference>
<reference evidence="8" key="1">
    <citation type="submission" date="2025-08" db="UniProtKB">
        <authorList>
            <consortium name="Ensembl"/>
        </authorList>
    </citation>
    <scope>IDENTIFICATION</scope>
</reference>
<dbReference type="PANTHER" id="PTHR28595:SF1">
    <property type="entry name" value="LARGE RIBOSOMAL SUBUNIT PROTEIN ML54"/>
    <property type="match status" value="1"/>
</dbReference>
<dbReference type="OMA" id="WLFEMNV"/>
<evidence type="ECO:0000313" key="8">
    <source>
        <dbReference type="Ensembl" id="ENSVKKP00000018655.1"/>
    </source>
</evidence>
<keyword evidence="9" id="KW-1185">Reference proteome</keyword>
<evidence type="ECO:0000313" key="9">
    <source>
        <dbReference type="Proteomes" id="UP000694545"/>
    </source>
</evidence>
<dbReference type="Ensembl" id="ENSVKKT00000019120.1">
    <property type="protein sequence ID" value="ENSVKKP00000018655.1"/>
    <property type="gene ID" value="ENSVKKG00000012702.1"/>
</dbReference>
<organism evidence="8 9">
    <name type="scientific">Varanus komodoensis</name>
    <name type="common">Komodo dragon</name>
    <dbReference type="NCBI Taxonomy" id="61221"/>
    <lineage>
        <taxon>Eukaryota</taxon>
        <taxon>Metazoa</taxon>
        <taxon>Chordata</taxon>
        <taxon>Craniata</taxon>
        <taxon>Vertebrata</taxon>
        <taxon>Euteleostomi</taxon>
        <taxon>Lepidosauria</taxon>
        <taxon>Squamata</taxon>
        <taxon>Bifurcata</taxon>
        <taxon>Unidentata</taxon>
        <taxon>Episquamata</taxon>
        <taxon>Toxicofera</taxon>
        <taxon>Anguimorpha</taxon>
        <taxon>Paleoanguimorpha</taxon>
        <taxon>Varanoidea</taxon>
        <taxon>Varanidae</taxon>
        <taxon>Varanus</taxon>
    </lineage>
</organism>
<evidence type="ECO:0000256" key="7">
    <source>
        <dbReference type="ARBA" id="ARBA00035179"/>
    </source>
</evidence>